<accession>A0A7I7XT43</accession>
<evidence type="ECO:0000313" key="2">
    <source>
        <dbReference type="Proteomes" id="UP000466931"/>
    </source>
</evidence>
<keyword evidence="2" id="KW-1185">Reference proteome</keyword>
<sequence>MGLPDWSRGKITLAMGAVAAPIALILILTAPRDNAPSADCQRADDAAHHLMAVFPAAMRGMGGHSEPNLSRTAAEAEAAVRGEAAAVQDPELRTRVLKLADAVHRISKGSPNAPPSGFPDRDFVGGYQDSTAALHALKLMCPNVGTDEIPADTPALPN</sequence>
<protein>
    <submittedName>
        <fullName evidence="1">Uncharacterized protein</fullName>
    </submittedName>
</protein>
<proteinExistence type="predicted"/>
<reference evidence="1" key="1">
    <citation type="journal article" date="2019" name="Emerg. Microbes Infect.">
        <title>Comprehensive subspecies identification of 175 nontuberculous mycobacteria species based on 7547 genomic profiles.</title>
        <authorList>
            <person name="Matsumoto Y."/>
            <person name="Kinjo T."/>
            <person name="Motooka D."/>
            <person name="Nabeya D."/>
            <person name="Jung N."/>
            <person name="Uechi K."/>
            <person name="Horii T."/>
            <person name="Iida T."/>
            <person name="Fujita J."/>
            <person name="Nakamura S."/>
        </authorList>
    </citation>
    <scope>NUCLEOTIDE SEQUENCE [LARGE SCALE GENOMIC DNA]</scope>
    <source>
        <strain evidence="1">JCM 13671</strain>
    </source>
</reference>
<gene>
    <name evidence="1" type="ORF">MCNF_10130</name>
</gene>
<reference evidence="1" key="2">
    <citation type="submission" date="2020-02" db="EMBL/GenBank/DDBJ databases">
        <authorList>
            <person name="Matsumoto Y."/>
            <person name="Motooka D."/>
            <person name="Nakamura S."/>
        </authorList>
    </citation>
    <scope>NUCLEOTIDE SEQUENCE</scope>
    <source>
        <strain evidence="1">JCM 13671</strain>
    </source>
</reference>
<dbReference type="EMBL" id="AP022612">
    <property type="protein sequence ID" value="BBZ32408.1"/>
    <property type="molecule type" value="Genomic_DNA"/>
</dbReference>
<dbReference type="AlphaFoldDB" id="A0A7I7XT43"/>
<dbReference type="OrthoDB" id="4732176at2"/>
<dbReference type="Proteomes" id="UP000466931">
    <property type="component" value="Chromosome"/>
</dbReference>
<evidence type="ECO:0000313" key="1">
    <source>
        <dbReference type="EMBL" id="BBZ32408.1"/>
    </source>
</evidence>
<name>A0A7I7XT43_9MYCO</name>
<dbReference type="RefSeq" id="WP_085156708.1">
    <property type="nucleotide sequence ID" value="NZ_AP022612.1"/>
</dbReference>
<organism evidence="1 2">
    <name type="scientific">Mycolicibacterium confluentis</name>
    <dbReference type="NCBI Taxonomy" id="28047"/>
    <lineage>
        <taxon>Bacteria</taxon>
        <taxon>Bacillati</taxon>
        <taxon>Actinomycetota</taxon>
        <taxon>Actinomycetes</taxon>
        <taxon>Mycobacteriales</taxon>
        <taxon>Mycobacteriaceae</taxon>
        <taxon>Mycolicibacterium</taxon>
    </lineage>
</organism>